<gene>
    <name evidence="1" type="ORF">GQF01_09120</name>
</gene>
<proteinExistence type="predicted"/>
<comment type="caution">
    <text evidence="1">The sequence shown here is derived from an EMBL/GenBank/DDBJ whole genome shotgun (WGS) entry which is preliminary data.</text>
</comment>
<dbReference type="RefSeq" id="WP_161406535.1">
    <property type="nucleotide sequence ID" value="NZ_WTUZ01000011.1"/>
</dbReference>
<reference evidence="1 2" key="1">
    <citation type="submission" date="2019-12" db="EMBL/GenBank/DDBJ databases">
        <title>Paenibacillus sp. nov. sp. isolated from soil.</title>
        <authorList>
            <person name="Kim J."/>
            <person name="Jeong S.E."/>
            <person name="Jung H.S."/>
            <person name="Jeon C.O."/>
        </authorList>
    </citation>
    <scope>NUCLEOTIDE SEQUENCE [LARGE SCALE GENOMIC DNA]</scope>
    <source>
        <strain evidence="1 2">5J-6</strain>
    </source>
</reference>
<dbReference type="EMBL" id="WTUZ01000011">
    <property type="protein sequence ID" value="MZQ82297.1"/>
    <property type="molecule type" value="Genomic_DNA"/>
</dbReference>
<keyword evidence="2" id="KW-1185">Reference proteome</keyword>
<accession>A0A6L8UWJ0</accession>
<organism evidence="1 2">
    <name type="scientific">Paenibacillus silvestris</name>
    <dbReference type="NCBI Taxonomy" id="2606219"/>
    <lineage>
        <taxon>Bacteria</taxon>
        <taxon>Bacillati</taxon>
        <taxon>Bacillota</taxon>
        <taxon>Bacilli</taxon>
        <taxon>Bacillales</taxon>
        <taxon>Paenibacillaceae</taxon>
        <taxon>Paenibacillus</taxon>
    </lineage>
</organism>
<dbReference type="Proteomes" id="UP000481087">
    <property type="component" value="Unassembled WGS sequence"/>
</dbReference>
<name>A0A6L8UWJ0_9BACL</name>
<evidence type="ECO:0000313" key="1">
    <source>
        <dbReference type="EMBL" id="MZQ82297.1"/>
    </source>
</evidence>
<evidence type="ECO:0000313" key="2">
    <source>
        <dbReference type="Proteomes" id="UP000481087"/>
    </source>
</evidence>
<protein>
    <submittedName>
        <fullName evidence="1">Uncharacterized protein</fullName>
    </submittedName>
</protein>
<sequence length="73" mass="8562">MIHTRIRVEEKEVLMFYESKHQDHLHAAVETILKHLSNAKIRRLFDDLGLVNITNEEVTLFSLNGEIETLFIT</sequence>
<dbReference type="AlphaFoldDB" id="A0A6L8UWJ0"/>